<dbReference type="Gene3D" id="2.40.170.20">
    <property type="entry name" value="TonB-dependent receptor, beta-barrel domain"/>
    <property type="match status" value="1"/>
</dbReference>
<comment type="subcellular location">
    <subcellularLocation>
        <location evidence="1">Cell outer membrane</location>
    </subcellularLocation>
</comment>
<dbReference type="GO" id="GO:0009279">
    <property type="term" value="C:cell outer membrane"/>
    <property type="evidence" value="ECO:0007669"/>
    <property type="project" value="UniProtKB-SubCell"/>
</dbReference>
<dbReference type="Proteomes" id="UP000217163">
    <property type="component" value="Unassembled WGS sequence"/>
</dbReference>
<gene>
    <name evidence="4" type="ORF">CFN58_07620</name>
</gene>
<proteinExistence type="predicted"/>
<evidence type="ECO:0000313" key="4">
    <source>
        <dbReference type="EMBL" id="OZI86925.1"/>
    </source>
</evidence>
<feature type="non-terminal residue" evidence="4">
    <location>
        <position position="1"/>
    </location>
</feature>
<dbReference type="EMBL" id="NKQU01000172">
    <property type="protein sequence ID" value="OZI86925.1"/>
    <property type="molecule type" value="Genomic_DNA"/>
</dbReference>
<dbReference type="PANTHER" id="PTHR47234:SF2">
    <property type="entry name" value="TONB-DEPENDENT RECEPTOR"/>
    <property type="match status" value="1"/>
</dbReference>
<name>A0A261WLD0_9PSED</name>
<dbReference type="PANTHER" id="PTHR47234">
    <property type="match status" value="1"/>
</dbReference>
<evidence type="ECO:0000256" key="1">
    <source>
        <dbReference type="ARBA" id="ARBA00004442"/>
    </source>
</evidence>
<dbReference type="PROSITE" id="PS01156">
    <property type="entry name" value="TONB_DEPENDENT_REC_2"/>
    <property type="match status" value="1"/>
</dbReference>
<organism evidence="4 5">
    <name type="scientific">Pseudomonas avellanae</name>
    <dbReference type="NCBI Taxonomy" id="46257"/>
    <lineage>
        <taxon>Bacteria</taxon>
        <taxon>Pseudomonadati</taxon>
        <taxon>Pseudomonadota</taxon>
        <taxon>Gammaproteobacteria</taxon>
        <taxon>Pseudomonadales</taxon>
        <taxon>Pseudomonadaceae</taxon>
        <taxon>Pseudomonas</taxon>
    </lineage>
</organism>
<dbReference type="InterPro" id="IPR010917">
    <property type="entry name" value="TonB_rcpt_CS"/>
</dbReference>
<sequence>WRAQFQTKYNWNAWRASWDMNYVDGNLRVTPESYNSNPGSASPIKNGSYVYHNFQFGYQFPGSKIDVYLGIDNALDKDPPRNYFGSDFTSALYDNVGRFFYLGTTVRF</sequence>
<evidence type="ECO:0000256" key="2">
    <source>
        <dbReference type="ARBA" id="ARBA00023136"/>
    </source>
</evidence>
<evidence type="ECO:0000313" key="5">
    <source>
        <dbReference type="Proteomes" id="UP000217163"/>
    </source>
</evidence>
<evidence type="ECO:0008006" key="6">
    <source>
        <dbReference type="Google" id="ProtNLM"/>
    </source>
</evidence>
<dbReference type="SUPFAM" id="SSF56935">
    <property type="entry name" value="Porins"/>
    <property type="match status" value="1"/>
</dbReference>
<keyword evidence="3" id="KW-0998">Cell outer membrane</keyword>
<dbReference type="AlphaFoldDB" id="A0A261WLD0"/>
<reference evidence="5" key="1">
    <citation type="journal article" date="2016" name="Sci. Rep.">
        <title>Genome analysis of the kiwifruit canker pathogen Pseudomonas syringae pv. actinidiae biovar 5.</title>
        <authorList>
            <person name="Fujikawa T."/>
            <person name="Sawada H."/>
        </authorList>
    </citation>
    <scope>NUCLEOTIDE SEQUENCE [LARGE SCALE GENOMIC DNA]</scope>
    <source>
        <strain evidence="5">MAFF 212061</strain>
    </source>
</reference>
<comment type="caution">
    <text evidence="4">The sequence shown here is derived from an EMBL/GenBank/DDBJ whole genome shotgun (WGS) entry which is preliminary data.</text>
</comment>
<accession>A0A261WLD0</accession>
<keyword evidence="2" id="KW-0472">Membrane</keyword>
<protein>
    <recommendedName>
        <fullName evidence="6">TonB-dependent receptor</fullName>
    </recommendedName>
</protein>
<dbReference type="InterPro" id="IPR036942">
    <property type="entry name" value="Beta-barrel_TonB_sf"/>
</dbReference>
<evidence type="ECO:0000256" key="3">
    <source>
        <dbReference type="ARBA" id="ARBA00023237"/>
    </source>
</evidence>